<dbReference type="InterPro" id="IPR052016">
    <property type="entry name" value="Bact_Sigma-Reg"/>
</dbReference>
<dbReference type="Gene3D" id="3.30.450.40">
    <property type="match status" value="1"/>
</dbReference>
<dbReference type="GO" id="GO:0016791">
    <property type="term" value="F:phosphatase activity"/>
    <property type="evidence" value="ECO:0007669"/>
    <property type="project" value="TreeGrafter"/>
</dbReference>
<comment type="caution">
    <text evidence="3">The sequence shown here is derived from an EMBL/GenBank/DDBJ whole genome shotgun (WGS) entry which is preliminary data.</text>
</comment>
<dbReference type="AlphaFoldDB" id="A0A849BZY1"/>
<dbReference type="PROSITE" id="PS51746">
    <property type="entry name" value="PPM_2"/>
    <property type="match status" value="1"/>
</dbReference>
<dbReference type="Pfam" id="PF07228">
    <property type="entry name" value="SpoIIE"/>
    <property type="match status" value="1"/>
</dbReference>
<accession>A0A849BZY1</accession>
<evidence type="ECO:0000313" key="4">
    <source>
        <dbReference type="Proteomes" id="UP000555552"/>
    </source>
</evidence>
<keyword evidence="4" id="KW-1185">Reference proteome</keyword>
<dbReference type="PANTHER" id="PTHR43156:SF2">
    <property type="entry name" value="STAGE II SPORULATION PROTEIN E"/>
    <property type="match status" value="1"/>
</dbReference>
<sequence length="496" mass="51582">GSVLGALRATWTAPPPDEAAVLLEALGALAAQALARVAADEQRDRALAEVEDARARLGVLSEVGRVLAAATSSSGEGTGTALGGTAAADAEVLETAAVDRSVGELARLVVPALADWCLVLLVDEHGRWREGGAAHRDPARSGEVAALGRATVRGRGVGAALSDPVRARRPLVVERMTEEVLRAALPDAATAAAFRALEPHGTVVLPLGVRGRTVGSMLLVTTGERGPHTAAEVETATEVARRAGAALDAAALFRAQKRLAEGLQRSMLTPPPRLERLEVAVRYEPSARRAEVGGDWYDVLVQPTGSPVVVIGDVMGHDVEAAAAMGQLRSLLRGIAYTTDEPPDAVLTRTDAAMAGLGLTTTATALVGRLDDLGPRGWRLVWSNAGHPPPVVLRADGRAEVPATTHDLLLGVRPTTQRNPVSTLLSPGDVLVLCTDGLLERRDQGLDVGQARLLEALSALPADVRGSAQRLCDVVLEACAPGPREDDVALVAVRVL</sequence>
<dbReference type="Gene3D" id="3.60.40.10">
    <property type="entry name" value="PPM-type phosphatase domain"/>
    <property type="match status" value="1"/>
</dbReference>
<dbReference type="InterPro" id="IPR036457">
    <property type="entry name" value="PPM-type-like_dom_sf"/>
</dbReference>
<dbReference type="EMBL" id="JABEMA010000090">
    <property type="protein sequence ID" value="NNH23018.1"/>
    <property type="molecule type" value="Genomic_DNA"/>
</dbReference>
<dbReference type="Pfam" id="PF01590">
    <property type="entry name" value="GAF"/>
    <property type="match status" value="1"/>
</dbReference>
<evidence type="ECO:0000313" key="3">
    <source>
        <dbReference type="EMBL" id="NNH23018.1"/>
    </source>
</evidence>
<name>A0A849BZY1_9ACTN</name>
<dbReference type="SMART" id="SM00065">
    <property type="entry name" value="GAF"/>
    <property type="match status" value="1"/>
</dbReference>
<organism evidence="3 4">
    <name type="scientific">Pseudokineococcus marinus</name>
    <dbReference type="NCBI Taxonomy" id="351215"/>
    <lineage>
        <taxon>Bacteria</taxon>
        <taxon>Bacillati</taxon>
        <taxon>Actinomycetota</taxon>
        <taxon>Actinomycetes</taxon>
        <taxon>Kineosporiales</taxon>
        <taxon>Kineosporiaceae</taxon>
        <taxon>Pseudokineococcus</taxon>
    </lineage>
</organism>
<evidence type="ECO:0000259" key="2">
    <source>
        <dbReference type="PROSITE" id="PS51746"/>
    </source>
</evidence>
<gene>
    <name evidence="3" type="ORF">HLB09_07925</name>
</gene>
<reference evidence="3 4" key="1">
    <citation type="submission" date="2020-05" db="EMBL/GenBank/DDBJ databases">
        <title>MicrobeNet Type strains.</title>
        <authorList>
            <person name="Nicholson A.C."/>
        </authorList>
    </citation>
    <scope>NUCLEOTIDE SEQUENCE [LARGE SCALE GENOMIC DNA]</scope>
    <source>
        <strain evidence="3 4">JCM 14547</strain>
    </source>
</reference>
<feature type="non-terminal residue" evidence="3">
    <location>
        <position position="1"/>
    </location>
</feature>
<proteinExistence type="predicted"/>
<dbReference type="RefSeq" id="WP_212770740.1">
    <property type="nucleotide sequence ID" value="NZ_JABEMA010000090.1"/>
</dbReference>
<dbReference type="SUPFAM" id="SSF55781">
    <property type="entry name" value="GAF domain-like"/>
    <property type="match status" value="1"/>
</dbReference>
<keyword evidence="1" id="KW-0378">Hydrolase</keyword>
<dbReference type="Proteomes" id="UP000555552">
    <property type="component" value="Unassembled WGS sequence"/>
</dbReference>
<evidence type="ECO:0000256" key="1">
    <source>
        <dbReference type="ARBA" id="ARBA00022801"/>
    </source>
</evidence>
<dbReference type="InterPro" id="IPR001932">
    <property type="entry name" value="PPM-type_phosphatase-like_dom"/>
</dbReference>
<dbReference type="InterPro" id="IPR029016">
    <property type="entry name" value="GAF-like_dom_sf"/>
</dbReference>
<dbReference type="SUPFAM" id="SSF81606">
    <property type="entry name" value="PP2C-like"/>
    <property type="match status" value="1"/>
</dbReference>
<feature type="domain" description="PPM-type phosphatase" evidence="2">
    <location>
        <begin position="278"/>
        <end position="495"/>
    </location>
</feature>
<protein>
    <submittedName>
        <fullName evidence="3">Serine/threonine-protein phosphatase</fullName>
    </submittedName>
</protein>
<dbReference type="SMART" id="SM00331">
    <property type="entry name" value="PP2C_SIG"/>
    <property type="match status" value="1"/>
</dbReference>
<dbReference type="InterPro" id="IPR003018">
    <property type="entry name" value="GAF"/>
</dbReference>
<dbReference type="PANTHER" id="PTHR43156">
    <property type="entry name" value="STAGE II SPORULATION PROTEIN E-RELATED"/>
    <property type="match status" value="1"/>
</dbReference>